<accession>A0A9R1C9Y1</accession>
<dbReference type="GO" id="GO:0016788">
    <property type="term" value="F:hydrolase activity, acting on ester bonds"/>
    <property type="evidence" value="ECO:0007669"/>
    <property type="project" value="UniProtKB-ARBA"/>
</dbReference>
<dbReference type="AlphaFoldDB" id="A0A9R1C9Y1"/>
<dbReference type="CDD" id="cd00229">
    <property type="entry name" value="SGNH_hydrolase"/>
    <property type="match status" value="1"/>
</dbReference>
<feature type="region of interest" description="Disordered" evidence="1">
    <location>
        <begin position="1"/>
        <end position="39"/>
    </location>
</feature>
<evidence type="ECO:0000313" key="3">
    <source>
        <dbReference type="Proteomes" id="UP000825483"/>
    </source>
</evidence>
<organism evidence="2 3">
    <name type="scientific">Prevotella lacticifex</name>
    <dbReference type="NCBI Taxonomy" id="2854755"/>
    <lineage>
        <taxon>Bacteria</taxon>
        <taxon>Pseudomonadati</taxon>
        <taxon>Bacteroidota</taxon>
        <taxon>Bacteroidia</taxon>
        <taxon>Bacteroidales</taxon>
        <taxon>Prevotellaceae</taxon>
        <taxon>Prevotella</taxon>
    </lineage>
</organism>
<proteinExistence type="predicted"/>
<protein>
    <submittedName>
        <fullName evidence="2">Uncharacterized protein</fullName>
    </submittedName>
</protein>
<evidence type="ECO:0000313" key="2">
    <source>
        <dbReference type="EMBL" id="GJG58783.1"/>
    </source>
</evidence>
<dbReference type="Proteomes" id="UP000825483">
    <property type="component" value="Unassembled WGS sequence"/>
</dbReference>
<dbReference type="EMBL" id="BPUB01000001">
    <property type="protein sequence ID" value="GJG58783.1"/>
    <property type="molecule type" value="Genomic_DNA"/>
</dbReference>
<keyword evidence="3" id="KW-1185">Reference proteome</keyword>
<reference evidence="2" key="1">
    <citation type="journal article" date="2022" name="Int. J. Syst. Evol. Microbiol.">
        <title>Prevotella lacticifex sp. nov., isolated from the rumen of cows.</title>
        <authorList>
            <person name="Shinkai T."/>
            <person name="Ikeyama N."/>
            <person name="Kumagai M."/>
            <person name="Ohmori H."/>
            <person name="Sakamoto M."/>
            <person name="Ohkuma M."/>
            <person name="Mitsumori M."/>
        </authorList>
    </citation>
    <scope>NUCLEOTIDE SEQUENCE</scope>
    <source>
        <strain evidence="2">R5076</strain>
    </source>
</reference>
<evidence type="ECO:0000256" key="1">
    <source>
        <dbReference type="SAM" id="MobiDB-lite"/>
    </source>
</evidence>
<comment type="caution">
    <text evidence="2">The sequence shown here is derived from an EMBL/GenBank/DDBJ whole genome shotgun (WGS) entry which is preliminary data.</text>
</comment>
<feature type="compositionally biased region" description="Polar residues" evidence="1">
    <location>
        <begin position="1"/>
        <end position="19"/>
    </location>
</feature>
<name>A0A9R1C9Y1_9BACT</name>
<gene>
    <name evidence="2" type="ORF">PRLR5076_16340</name>
</gene>
<dbReference type="SUPFAM" id="SSF52266">
    <property type="entry name" value="SGNH hydrolase"/>
    <property type="match status" value="1"/>
</dbReference>
<dbReference type="Gene3D" id="3.40.50.1110">
    <property type="entry name" value="SGNH hydrolase"/>
    <property type="match status" value="1"/>
</dbReference>
<dbReference type="InterPro" id="IPR036514">
    <property type="entry name" value="SGNH_hydro_sf"/>
</dbReference>
<sequence>MLALTGSVSAQDSNWTDHMSTLKPDTLPPRAKADHNNGSAPKLIDIGRGLGTDDDFYTSSSWNGTGVDTAHQTILLIGDSMLDGLGSRFVDYAAENGDEFHAVIWYGSNTMHWATTRDLEYQIERVHPTFIILSLGYNDLGYYNYEKRVRWVDDIIRKFGNIPFVWIGPLPRRGFRDRRIVDIIRERVGENRFFDSSHTVCARIDGNHPTMAAAAKWVDNIAGWMSTPGLTAHPIRMDRPTINVAFHADEKHNVRYHGRN</sequence>